<dbReference type="EMBL" id="CP002281">
    <property type="protein sequence ID" value="ADO83188.1"/>
    <property type="molecule type" value="Genomic_DNA"/>
</dbReference>
<evidence type="ECO:0000313" key="3">
    <source>
        <dbReference type="Proteomes" id="UP000006875"/>
    </source>
</evidence>
<dbReference type="InterPro" id="IPR011322">
    <property type="entry name" value="N-reg_PII-like_a/b"/>
</dbReference>
<dbReference type="STRING" id="572544.Ilyop_1408"/>
<dbReference type="InterPro" id="IPR015867">
    <property type="entry name" value="N-reg_PII/ATP_PRibTrfase_C"/>
</dbReference>
<dbReference type="PRINTS" id="PR00340">
    <property type="entry name" value="PIIGLNB"/>
</dbReference>
<evidence type="ECO:0000313" key="2">
    <source>
        <dbReference type="EMBL" id="ADO83188.1"/>
    </source>
</evidence>
<organism evidence="2 3">
    <name type="scientific">Ilyobacter polytropus (strain ATCC 51220 / DSM 2926 / LMG 16218 / CuHBu1)</name>
    <dbReference type="NCBI Taxonomy" id="572544"/>
    <lineage>
        <taxon>Bacteria</taxon>
        <taxon>Fusobacteriati</taxon>
        <taxon>Fusobacteriota</taxon>
        <taxon>Fusobacteriia</taxon>
        <taxon>Fusobacteriales</taxon>
        <taxon>Fusobacteriaceae</taxon>
        <taxon>Ilyobacter</taxon>
    </lineage>
</organism>
<dbReference type="SUPFAM" id="SSF54913">
    <property type="entry name" value="GlnB-like"/>
    <property type="match status" value="1"/>
</dbReference>
<dbReference type="Gene3D" id="3.30.70.120">
    <property type="match status" value="1"/>
</dbReference>
<dbReference type="SMART" id="SM00938">
    <property type="entry name" value="P-II"/>
    <property type="match status" value="1"/>
</dbReference>
<dbReference type="KEGG" id="ipo:Ilyop_1408"/>
<dbReference type="Proteomes" id="UP000006875">
    <property type="component" value="Chromosome"/>
</dbReference>
<dbReference type="GO" id="GO:0006808">
    <property type="term" value="P:regulation of nitrogen utilization"/>
    <property type="evidence" value="ECO:0007669"/>
    <property type="project" value="InterPro"/>
</dbReference>
<accession>E3HAK1</accession>
<dbReference type="RefSeq" id="WP_013387855.1">
    <property type="nucleotide sequence ID" value="NC_014632.1"/>
</dbReference>
<dbReference type="OrthoDB" id="9802729at2"/>
<dbReference type="GO" id="GO:0005829">
    <property type="term" value="C:cytosol"/>
    <property type="evidence" value="ECO:0007669"/>
    <property type="project" value="TreeGrafter"/>
</dbReference>
<evidence type="ECO:0000256" key="1">
    <source>
        <dbReference type="RuleBase" id="RU003936"/>
    </source>
</evidence>
<dbReference type="GO" id="GO:0005524">
    <property type="term" value="F:ATP binding"/>
    <property type="evidence" value="ECO:0007669"/>
    <property type="project" value="TreeGrafter"/>
</dbReference>
<dbReference type="GO" id="GO:0030234">
    <property type="term" value="F:enzyme regulator activity"/>
    <property type="evidence" value="ECO:0007669"/>
    <property type="project" value="InterPro"/>
</dbReference>
<dbReference type="PROSITE" id="PS00638">
    <property type="entry name" value="PII_GLNB_CTER"/>
    <property type="match status" value="1"/>
</dbReference>
<dbReference type="eggNOG" id="COG0347">
    <property type="taxonomic scope" value="Bacteria"/>
</dbReference>
<comment type="similarity">
    <text evidence="1">Belongs to the P(II) protein family.</text>
</comment>
<dbReference type="PANTHER" id="PTHR30115">
    <property type="entry name" value="NITROGEN REGULATORY PROTEIN P-II"/>
    <property type="match status" value="1"/>
</dbReference>
<proteinExistence type="inferred from homology"/>
<reference evidence="2 3" key="1">
    <citation type="journal article" date="2010" name="Stand. Genomic Sci.">
        <title>Complete genome sequence of Ilyobacter polytropus type strain (CuHbu1).</title>
        <authorList>
            <person name="Sikorski J."/>
            <person name="Chertkov O."/>
            <person name="Lapidus A."/>
            <person name="Nolan M."/>
            <person name="Lucas S."/>
            <person name="Del Rio T.G."/>
            <person name="Tice H."/>
            <person name="Cheng J.F."/>
            <person name="Tapia R."/>
            <person name="Han C."/>
            <person name="Goodwin L."/>
            <person name="Pitluck S."/>
            <person name="Liolios K."/>
            <person name="Ivanova N."/>
            <person name="Mavromatis K."/>
            <person name="Mikhailova N."/>
            <person name="Pati A."/>
            <person name="Chen A."/>
            <person name="Palaniappan K."/>
            <person name="Land M."/>
            <person name="Hauser L."/>
            <person name="Chang Y.J."/>
            <person name="Jeffries C.D."/>
            <person name="Brambilla E."/>
            <person name="Yasawong M."/>
            <person name="Rohde M."/>
            <person name="Pukall R."/>
            <person name="Spring S."/>
            <person name="Goker M."/>
            <person name="Woyke T."/>
            <person name="Bristow J."/>
            <person name="Eisen J.A."/>
            <person name="Markowitz V."/>
            <person name="Hugenholtz P."/>
            <person name="Kyrpides N.C."/>
            <person name="Klenk H.P."/>
        </authorList>
    </citation>
    <scope>NUCLEOTIDE SEQUENCE [LARGE SCALE GENOMIC DNA]</scope>
    <source>
        <strain evidence="3">ATCC 51220 / DSM 2926 / LMG 16218 / CuHBu1</strain>
    </source>
</reference>
<dbReference type="InterPro" id="IPR002187">
    <property type="entry name" value="N-reg_PII"/>
</dbReference>
<dbReference type="HOGENOM" id="CLU_082268_0_1_0"/>
<dbReference type="PROSITE" id="PS51343">
    <property type="entry name" value="PII_GLNB_DOM"/>
    <property type="match status" value="1"/>
</dbReference>
<protein>
    <submittedName>
        <fullName evidence="2">Nitrogen regulatory protein P-II</fullName>
    </submittedName>
</protein>
<dbReference type="Pfam" id="PF00543">
    <property type="entry name" value="P-II"/>
    <property type="match status" value="1"/>
</dbReference>
<sequence>MKEVMAVIRRNMINQTKQALLLAGIDSMTARTVKGRGKKKVAFELLKDVETEGDVTPAIADAVAESHRLINKRLLTIIVPEDKVKTVVDTIITVNKTGNPGDGKIFVLPVAESYKVRTGESGEEIL</sequence>
<dbReference type="PANTHER" id="PTHR30115:SF11">
    <property type="entry name" value="NITROGEN REGULATORY PROTEIN P-II HOMOLOG"/>
    <property type="match status" value="1"/>
</dbReference>
<gene>
    <name evidence="2" type="ordered locus">Ilyop_1408</name>
</gene>
<dbReference type="InterPro" id="IPR017918">
    <property type="entry name" value="N-reg_PII_CS"/>
</dbReference>
<dbReference type="AlphaFoldDB" id="E3HAK1"/>
<keyword evidence="3" id="KW-1185">Reference proteome</keyword>
<name>E3HAK1_ILYPC</name>